<sequence length="424" mass="47616">MITGEYDLRTIPEKYHRYNQLHPCLTRLNDESFLIRFDDGTRPSVIADKQVQLFVIHNMRLHDASLDLEFNPYGYRAFVVFFNACDGSGYNFAYYSKTERRIKFPTAQLCPASLLELQVTDRDIEPGEKAGASNRAQHPYHGVPVVDSIANLAALSKKRRAQDTEFLQGVRDAEAAELPKKRHTDLDNDEIVEKAARVAAPADSPVVHLPVSTVTTGATVGSRSKINHSVTVNCRYQDINADRTFFPEINLSWHQVGILAYPRRPVPAVRACLKDGTATRNKYRLRDAPHSPTTHISCKSILQCPRLAHSPKAHGVGAEVEASSSGRSANNRAGKYTFLSPCAILNCASNWRPNLALYPRRTPRVRALARHRRACHRGRARAEWRLEGQVPIAGGRIREHRAHGNRRAERDICFIIASLWESSS</sequence>
<name>A0AAD7ECF9_9AGAR</name>
<proteinExistence type="predicted"/>
<protein>
    <submittedName>
        <fullName evidence="1">Uncharacterized protein</fullName>
    </submittedName>
</protein>
<evidence type="ECO:0000313" key="1">
    <source>
        <dbReference type="EMBL" id="KAJ7312286.1"/>
    </source>
</evidence>
<gene>
    <name evidence="1" type="ORF">DFH08DRAFT_822323</name>
</gene>
<keyword evidence="2" id="KW-1185">Reference proteome</keyword>
<comment type="caution">
    <text evidence="1">The sequence shown here is derived from an EMBL/GenBank/DDBJ whole genome shotgun (WGS) entry which is preliminary data.</text>
</comment>
<dbReference type="AlphaFoldDB" id="A0AAD7ECF9"/>
<dbReference type="Proteomes" id="UP001218218">
    <property type="component" value="Unassembled WGS sequence"/>
</dbReference>
<evidence type="ECO:0000313" key="2">
    <source>
        <dbReference type="Proteomes" id="UP001218218"/>
    </source>
</evidence>
<accession>A0AAD7ECF9</accession>
<reference evidence="1" key="1">
    <citation type="submission" date="2023-03" db="EMBL/GenBank/DDBJ databases">
        <title>Massive genome expansion in bonnet fungi (Mycena s.s.) driven by repeated elements and novel gene families across ecological guilds.</title>
        <authorList>
            <consortium name="Lawrence Berkeley National Laboratory"/>
            <person name="Harder C.B."/>
            <person name="Miyauchi S."/>
            <person name="Viragh M."/>
            <person name="Kuo A."/>
            <person name="Thoen E."/>
            <person name="Andreopoulos B."/>
            <person name="Lu D."/>
            <person name="Skrede I."/>
            <person name="Drula E."/>
            <person name="Henrissat B."/>
            <person name="Morin E."/>
            <person name="Kohler A."/>
            <person name="Barry K."/>
            <person name="LaButti K."/>
            <person name="Morin E."/>
            <person name="Salamov A."/>
            <person name="Lipzen A."/>
            <person name="Mereny Z."/>
            <person name="Hegedus B."/>
            <person name="Baldrian P."/>
            <person name="Stursova M."/>
            <person name="Weitz H."/>
            <person name="Taylor A."/>
            <person name="Grigoriev I.V."/>
            <person name="Nagy L.G."/>
            <person name="Martin F."/>
            <person name="Kauserud H."/>
        </authorList>
    </citation>
    <scope>NUCLEOTIDE SEQUENCE</scope>
    <source>
        <strain evidence="1">CBHHK002</strain>
    </source>
</reference>
<dbReference type="EMBL" id="JARIHO010000073">
    <property type="protein sequence ID" value="KAJ7312286.1"/>
    <property type="molecule type" value="Genomic_DNA"/>
</dbReference>
<organism evidence="1 2">
    <name type="scientific">Mycena albidolilacea</name>
    <dbReference type="NCBI Taxonomy" id="1033008"/>
    <lineage>
        <taxon>Eukaryota</taxon>
        <taxon>Fungi</taxon>
        <taxon>Dikarya</taxon>
        <taxon>Basidiomycota</taxon>
        <taxon>Agaricomycotina</taxon>
        <taxon>Agaricomycetes</taxon>
        <taxon>Agaricomycetidae</taxon>
        <taxon>Agaricales</taxon>
        <taxon>Marasmiineae</taxon>
        <taxon>Mycenaceae</taxon>
        <taxon>Mycena</taxon>
    </lineage>
</organism>